<dbReference type="SUPFAM" id="SSF75005">
    <property type="entry name" value="Arabinanase/levansucrase/invertase"/>
    <property type="match status" value="1"/>
</dbReference>
<evidence type="ECO:0000256" key="2">
    <source>
        <dbReference type="ARBA" id="ARBA00022651"/>
    </source>
</evidence>
<keyword evidence="2" id="KW-0858">Xylan degradation</keyword>
<keyword evidence="4" id="KW-0119">Carbohydrate metabolism</keyword>
<reference evidence="7 8" key="1">
    <citation type="submission" date="2024-07" db="EMBL/GenBank/DDBJ databases">
        <title>Uliginosibacterium flavum JJ3220;KACC:17644.</title>
        <authorList>
            <person name="Kim M.K."/>
        </authorList>
    </citation>
    <scope>NUCLEOTIDE SEQUENCE [LARGE SCALE GENOMIC DNA]</scope>
    <source>
        <strain evidence="7 8">KACC:17644</strain>
    </source>
</reference>
<comment type="caution">
    <text evidence="7">The sequence shown here is derived from an EMBL/GenBank/DDBJ whole genome shotgun (WGS) entry which is preliminary data.</text>
</comment>
<dbReference type="InterPro" id="IPR052176">
    <property type="entry name" value="Glycosyl_Hydrlase_43_Enz"/>
</dbReference>
<dbReference type="Gene3D" id="2.115.10.20">
    <property type="entry name" value="Glycosyl hydrolase domain, family 43"/>
    <property type="match status" value="1"/>
</dbReference>
<dbReference type="RefSeq" id="WP_354602710.1">
    <property type="nucleotide sequence ID" value="NZ_JBEWZI010000033.1"/>
</dbReference>
<name>A0ABV2TQP7_9RHOO</name>
<evidence type="ECO:0000313" key="7">
    <source>
        <dbReference type="EMBL" id="MET7016251.1"/>
    </source>
</evidence>
<keyword evidence="3 6" id="KW-0378">Hydrolase</keyword>
<evidence type="ECO:0000256" key="3">
    <source>
        <dbReference type="ARBA" id="ARBA00022801"/>
    </source>
</evidence>
<proteinExistence type="inferred from homology"/>
<dbReference type="PANTHER" id="PTHR43772:SF2">
    <property type="entry name" value="PUTATIVE (AFU_ORTHOLOGUE AFUA_2G04480)-RELATED"/>
    <property type="match status" value="1"/>
</dbReference>
<dbReference type="Proteomes" id="UP001549691">
    <property type="component" value="Unassembled WGS sequence"/>
</dbReference>
<evidence type="ECO:0000313" key="8">
    <source>
        <dbReference type="Proteomes" id="UP001549691"/>
    </source>
</evidence>
<sequence>MNSHPAEPESRPKHGGRFAARLVCCFTLLLTLHGALGATITNPLMPGADPHAISIGQSVWIYPTWSKGAAPQFFAFASEDLQHWQRHGPVLDFADVSWIKDDGQAQHFPWAPAIIERQGVFYFYYSVGPQRQTPARIGVARGDTPAGPFRDSGKPLLTGEKGFEAIDPMVFLDPQSGKYLLYAGGSAGAGLKVFELNDDLISIAREIKTGRPPKFTEGAFMHYAEGIYHLTYSHGRWREASYSVHYATALTPTGPWTYRGALLESDNKHKGPGHHSIIQDPANGQWLIVYHRWNGTSGDGPYKGMRRVAIERIEYGADGAILPIRMSDAWTR</sequence>
<evidence type="ECO:0000256" key="5">
    <source>
        <dbReference type="ARBA" id="ARBA00023295"/>
    </source>
</evidence>
<protein>
    <submittedName>
        <fullName evidence="7">Family 43 glycosylhydrolase</fullName>
    </submittedName>
</protein>
<dbReference type="EMBL" id="JBEWZI010000033">
    <property type="protein sequence ID" value="MET7016251.1"/>
    <property type="molecule type" value="Genomic_DNA"/>
</dbReference>
<gene>
    <name evidence="7" type="ORF">ABXR19_18845</name>
</gene>
<dbReference type="InterPro" id="IPR023296">
    <property type="entry name" value="Glyco_hydro_beta-prop_sf"/>
</dbReference>
<dbReference type="Pfam" id="PF04616">
    <property type="entry name" value="Glyco_hydro_43"/>
    <property type="match status" value="1"/>
</dbReference>
<organism evidence="7 8">
    <name type="scientific">Uliginosibacterium flavum</name>
    <dbReference type="NCBI Taxonomy" id="1396831"/>
    <lineage>
        <taxon>Bacteria</taxon>
        <taxon>Pseudomonadati</taxon>
        <taxon>Pseudomonadota</taxon>
        <taxon>Betaproteobacteria</taxon>
        <taxon>Rhodocyclales</taxon>
        <taxon>Zoogloeaceae</taxon>
        <taxon>Uliginosibacterium</taxon>
    </lineage>
</organism>
<evidence type="ECO:0000256" key="1">
    <source>
        <dbReference type="ARBA" id="ARBA00009865"/>
    </source>
</evidence>
<evidence type="ECO:0000256" key="4">
    <source>
        <dbReference type="ARBA" id="ARBA00023277"/>
    </source>
</evidence>
<dbReference type="InterPro" id="IPR006710">
    <property type="entry name" value="Glyco_hydro_43"/>
</dbReference>
<keyword evidence="8" id="KW-1185">Reference proteome</keyword>
<comment type="similarity">
    <text evidence="1 6">Belongs to the glycosyl hydrolase 43 family.</text>
</comment>
<dbReference type="PANTHER" id="PTHR43772">
    <property type="entry name" value="ENDO-1,4-BETA-XYLANASE"/>
    <property type="match status" value="1"/>
</dbReference>
<keyword evidence="2" id="KW-0624">Polysaccharide degradation</keyword>
<accession>A0ABV2TQP7</accession>
<evidence type="ECO:0000256" key="6">
    <source>
        <dbReference type="RuleBase" id="RU361187"/>
    </source>
</evidence>
<keyword evidence="5 6" id="KW-0326">Glycosidase</keyword>